<dbReference type="AlphaFoldDB" id="I2N8D0"/>
<feature type="transmembrane region" description="Helical" evidence="6">
    <location>
        <begin position="116"/>
        <end position="141"/>
    </location>
</feature>
<accession>I2N8D0</accession>
<dbReference type="InterPro" id="IPR000412">
    <property type="entry name" value="ABC_2_transport"/>
</dbReference>
<protein>
    <recommendedName>
        <fullName evidence="6">Transport permease protein</fullName>
    </recommendedName>
</protein>
<dbReference type="RefSeq" id="WP_006345860.1">
    <property type="nucleotide sequence ID" value="NZ_CP029159.1"/>
</dbReference>
<reference evidence="8 9" key="1">
    <citation type="journal article" date="2012" name="J. Bacteriol.">
        <title>Draft genome of Streptomyces tsukubaensis NRRL 18488, the producer of the clinically important immunosuppressant tacrolimus (FK506).</title>
        <authorList>
            <person name="Barreiro C."/>
            <person name="Prieto C."/>
            <person name="Sola-Landa A."/>
            <person name="Solera E."/>
            <person name="Martinez-Castro M."/>
            <person name="Perez-Redondo R."/>
            <person name="Garcia-Estrada C."/>
            <person name="Aparicio J.F."/>
            <person name="Fernandez-Martinez L.T."/>
            <person name="Santos-Aberturas J."/>
            <person name="Salehi-Najafabadi Z."/>
            <person name="Rodriguez-Garcia A."/>
            <person name="Tauch A."/>
            <person name="Martin J.F."/>
        </authorList>
    </citation>
    <scope>NUCLEOTIDE SEQUENCE [LARGE SCALE GENOMIC DNA]</scope>
    <source>
        <strain evidence="9">DSM 42081 / NBRC 108919 / NRRL 18488 / 9993</strain>
    </source>
</reference>
<evidence type="ECO:0000313" key="8">
    <source>
        <dbReference type="EMBL" id="QKM66871.1"/>
    </source>
</evidence>
<dbReference type="GO" id="GO:0046677">
    <property type="term" value="P:response to antibiotic"/>
    <property type="evidence" value="ECO:0007669"/>
    <property type="project" value="UniProtKB-KW"/>
</dbReference>
<dbReference type="PIRSF" id="PIRSF006648">
    <property type="entry name" value="DrrB"/>
    <property type="match status" value="1"/>
</dbReference>
<evidence type="ECO:0000256" key="2">
    <source>
        <dbReference type="ARBA" id="ARBA00022692"/>
    </source>
</evidence>
<dbReference type="PANTHER" id="PTHR43229:SF2">
    <property type="entry name" value="NODULATION PROTEIN J"/>
    <property type="match status" value="1"/>
</dbReference>
<name>I2N8D0_STRT9</name>
<evidence type="ECO:0000256" key="4">
    <source>
        <dbReference type="ARBA" id="ARBA00023136"/>
    </source>
</evidence>
<evidence type="ECO:0000256" key="1">
    <source>
        <dbReference type="ARBA" id="ARBA00004141"/>
    </source>
</evidence>
<evidence type="ECO:0000313" key="9">
    <source>
        <dbReference type="Proteomes" id="UP000005940"/>
    </source>
</evidence>
<dbReference type="GO" id="GO:0043190">
    <property type="term" value="C:ATP-binding cassette (ABC) transporter complex"/>
    <property type="evidence" value="ECO:0007669"/>
    <property type="project" value="InterPro"/>
</dbReference>
<feature type="domain" description="ABC transmembrane type-2" evidence="7">
    <location>
        <begin position="39"/>
        <end position="265"/>
    </location>
</feature>
<proteinExistence type="inferred from homology"/>
<gene>
    <name evidence="8" type="ORF">STSU_006480</name>
</gene>
<comment type="similarity">
    <text evidence="6">Belongs to the ABC-2 integral membrane protein family.</text>
</comment>
<keyword evidence="2 6" id="KW-0812">Transmembrane</keyword>
<dbReference type="PANTHER" id="PTHR43229">
    <property type="entry name" value="NODULATION PROTEIN J"/>
    <property type="match status" value="1"/>
</dbReference>
<dbReference type="Proteomes" id="UP000005940">
    <property type="component" value="Chromosome"/>
</dbReference>
<keyword evidence="6" id="KW-1003">Cell membrane</keyword>
<feature type="transmembrane region" description="Helical" evidence="6">
    <location>
        <begin position="71"/>
        <end position="95"/>
    </location>
</feature>
<dbReference type="InterPro" id="IPR051784">
    <property type="entry name" value="Nod_factor_ABC_transporter"/>
</dbReference>
<dbReference type="InterPro" id="IPR013525">
    <property type="entry name" value="ABC2_TM"/>
</dbReference>
<comment type="subcellular location">
    <subcellularLocation>
        <location evidence="6">Cell membrane</location>
        <topology evidence="6">Multi-pass membrane protein</topology>
    </subcellularLocation>
    <subcellularLocation>
        <location evidence="1">Membrane</location>
        <topology evidence="1">Multi-pass membrane protein</topology>
    </subcellularLocation>
</comment>
<evidence type="ECO:0000259" key="7">
    <source>
        <dbReference type="PROSITE" id="PS51012"/>
    </source>
</evidence>
<evidence type="ECO:0000256" key="3">
    <source>
        <dbReference type="ARBA" id="ARBA00022989"/>
    </source>
</evidence>
<feature type="transmembrane region" description="Helical" evidence="6">
    <location>
        <begin position="41"/>
        <end position="59"/>
    </location>
</feature>
<keyword evidence="3 6" id="KW-1133">Transmembrane helix</keyword>
<evidence type="ECO:0000256" key="5">
    <source>
        <dbReference type="ARBA" id="ARBA00023251"/>
    </source>
</evidence>
<dbReference type="PROSITE" id="PS51012">
    <property type="entry name" value="ABC_TM2"/>
    <property type="match status" value="1"/>
</dbReference>
<evidence type="ECO:0000256" key="6">
    <source>
        <dbReference type="RuleBase" id="RU361157"/>
    </source>
</evidence>
<dbReference type="InterPro" id="IPR047817">
    <property type="entry name" value="ABC2_TM_bact-type"/>
</dbReference>
<keyword evidence="4 6" id="KW-0472">Membrane</keyword>
<feature type="transmembrane region" description="Helical" evidence="6">
    <location>
        <begin position="153"/>
        <end position="174"/>
    </location>
</feature>
<feature type="transmembrane region" description="Helical" evidence="6">
    <location>
        <begin position="239"/>
        <end position="259"/>
    </location>
</feature>
<sequence length="268" mass="27871">MSRAAALSSDTGRGGPGAVVTDCLVLTRRSLRHLTRSPDEIVQAVVLPVMLLLLFRFLFGGAVDTGGPGYANYLIAGVIVLSVAFSASSTAVGVADDLRNGLVERFRTMPMFGAAVLVGHVVSAVLRNVLAVVLVTGVGLLVGFRPQATAAEWLTAGGILLVFMFAVAWLGALIGTVSAGVEAAGGYAMILVFLPYASSALVPSETMPGALRMFVDHQPFTPVVQAVRALLIDLPAGDAVLAAFAWWVPILVLAAAFTVHRFARRTGG</sequence>
<feature type="transmembrane region" description="Helical" evidence="6">
    <location>
        <begin position="186"/>
        <end position="204"/>
    </location>
</feature>
<organism evidence="8 9">
    <name type="scientific">Streptomyces tsukubensis (strain DSM 42081 / NBRC 108919 / NRRL 18488 / 9993)</name>
    <dbReference type="NCBI Taxonomy" id="1114943"/>
    <lineage>
        <taxon>Bacteria</taxon>
        <taxon>Bacillati</taxon>
        <taxon>Actinomycetota</taxon>
        <taxon>Actinomycetes</taxon>
        <taxon>Kitasatosporales</taxon>
        <taxon>Streptomycetaceae</taxon>
        <taxon>Streptomyces</taxon>
    </lineage>
</organism>
<keyword evidence="5" id="KW-0046">Antibiotic resistance</keyword>
<keyword evidence="6" id="KW-0813">Transport</keyword>
<dbReference type="Pfam" id="PF01061">
    <property type="entry name" value="ABC2_membrane"/>
    <property type="match status" value="1"/>
</dbReference>
<dbReference type="GO" id="GO:0140359">
    <property type="term" value="F:ABC-type transporter activity"/>
    <property type="evidence" value="ECO:0007669"/>
    <property type="project" value="InterPro"/>
</dbReference>
<keyword evidence="9" id="KW-1185">Reference proteome</keyword>
<dbReference type="EMBL" id="CP029159">
    <property type="protein sequence ID" value="QKM66871.1"/>
    <property type="molecule type" value="Genomic_DNA"/>
</dbReference>